<name>A0ACB8R024_9AGAM</name>
<keyword evidence="2" id="KW-1185">Reference proteome</keyword>
<organism evidence="1 2">
    <name type="scientific">Auriscalpium vulgare</name>
    <dbReference type="NCBI Taxonomy" id="40419"/>
    <lineage>
        <taxon>Eukaryota</taxon>
        <taxon>Fungi</taxon>
        <taxon>Dikarya</taxon>
        <taxon>Basidiomycota</taxon>
        <taxon>Agaricomycotina</taxon>
        <taxon>Agaricomycetes</taxon>
        <taxon>Russulales</taxon>
        <taxon>Auriscalpiaceae</taxon>
        <taxon>Auriscalpium</taxon>
    </lineage>
</organism>
<evidence type="ECO:0000313" key="2">
    <source>
        <dbReference type="Proteomes" id="UP000814033"/>
    </source>
</evidence>
<protein>
    <submittedName>
        <fullName evidence="1">Uncharacterized protein</fullName>
    </submittedName>
</protein>
<reference evidence="1" key="2">
    <citation type="journal article" date="2022" name="New Phytol.">
        <title>Evolutionary transition to the ectomycorrhizal habit in the genomes of a hyperdiverse lineage of mushroom-forming fungi.</title>
        <authorList>
            <person name="Looney B."/>
            <person name="Miyauchi S."/>
            <person name="Morin E."/>
            <person name="Drula E."/>
            <person name="Courty P.E."/>
            <person name="Kohler A."/>
            <person name="Kuo A."/>
            <person name="LaButti K."/>
            <person name="Pangilinan J."/>
            <person name="Lipzen A."/>
            <person name="Riley R."/>
            <person name="Andreopoulos W."/>
            <person name="He G."/>
            <person name="Johnson J."/>
            <person name="Nolan M."/>
            <person name="Tritt A."/>
            <person name="Barry K.W."/>
            <person name="Grigoriev I.V."/>
            <person name="Nagy L.G."/>
            <person name="Hibbett D."/>
            <person name="Henrissat B."/>
            <person name="Matheny P.B."/>
            <person name="Labbe J."/>
            <person name="Martin F.M."/>
        </authorList>
    </citation>
    <scope>NUCLEOTIDE SEQUENCE</scope>
    <source>
        <strain evidence="1">FP105234-sp</strain>
    </source>
</reference>
<dbReference type="EMBL" id="MU276983">
    <property type="protein sequence ID" value="KAI0037408.1"/>
    <property type="molecule type" value="Genomic_DNA"/>
</dbReference>
<evidence type="ECO:0000313" key="1">
    <source>
        <dbReference type="EMBL" id="KAI0037408.1"/>
    </source>
</evidence>
<reference evidence="1" key="1">
    <citation type="submission" date="2021-02" db="EMBL/GenBank/DDBJ databases">
        <authorList>
            <consortium name="DOE Joint Genome Institute"/>
            <person name="Ahrendt S."/>
            <person name="Looney B.P."/>
            <person name="Miyauchi S."/>
            <person name="Morin E."/>
            <person name="Drula E."/>
            <person name="Courty P.E."/>
            <person name="Chicoki N."/>
            <person name="Fauchery L."/>
            <person name="Kohler A."/>
            <person name="Kuo A."/>
            <person name="Labutti K."/>
            <person name="Pangilinan J."/>
            <person name="Lipzen A."/>
            <person name="Riley R."/>
            <person name="Andreopoulos W."/>
            <person name="He G."/>
            <person name="Johnson J."/>
            <person name="Barry K.W."/>
            <person name="Grigoriev I.V."/>
            <person name="Nagy L."/>
            <person name="Hibbett D."/>
            <person name="Henrissat B."/>
            <person name="Matheny P.B."/>
            <person name="Labbe J."/>
            <person name="Martin F."/>
        </authorList>
    </citation>
    <scope>NUCLEOTIDE SEQUENCE</scope>
    <source>
        <strain evidence="1">FP105234-sp</strain>
    </source>
</reference>
<sequence length="71" mass="8040">LDETSKDERTIIRRKGRARKGCRAAMKGVFVRGRRVTAEGFLTVDGMVASYVTEGSMNREKFLEFLELTVV</sequence>
<feature type="non-terminal residue" evidence="1">
    <location>
        <position position="71"/>
    </location>
</feature>
<comment type="caution">
    <text evidence="1">The sequence shown here is derived from an EMBL/GenBank/DDBJ whole genome shotgun (WGS) entry which is preliminary data.</text>
</comment>
<gene>
    <name evidence="1" type="ORF">FA95DRAFT_1467466</name>
</gene>
<dbReference type="Proteomes" id="UP000814033">
    <property type="component" value="Unassembled WGS sequence"/>
</dbReference>
<accession>A0ACB8R024</accession>
<proteinExistence type="predicted"/>
<feature type="non-terminal residue" evidence="1">
    <location>
        <position position="1"/>
    </location>
</feature>